<evidence type="ECO:0000313" key="1">
    <source>
        <dbReference type="EMBL" id="KAJ7740118.1"/>
    </source>
</evidence>
<proteinExistence type="predicted"/>
<name>A0AAD7IET8_9AGAR</name>
<dbReference type="AlphaFoldDB" id="A0AAD7IET8"/>
<comment type="caution">
    <text evidence="1">The sequence shown here is derived from an EMBL/GenBank/DDBJ whole genome shotgun (WGS) entry which is preliminary data.</text>
</comment>
<dbReference type="Proteomes" id="UP001215598">
    <property type="component" value="Unassembled WGS sequence"/>
</dbReference>
<organism evidence="1 2">
    <name type="scientific">Mycena metata</name>
    <dbReference type="NCBI Taxonomy" id="1033252"/>
    <lineage>
        <taxon>Eukaryota</taxon>
        <taxon>Fungi</taxon>
        <taxon>Dikarya</taxon>
        <taxon>Basidiomycota</taxon>
        <taxon>Agaricomycotina</taxon>
        <taxon>Agaricomycetes</taxon>
        <taxon>Agaricomycetidae</taxon>
        <taxon>Agaricales</taxon>
        <taxon>Marasmiineae</taxon>
        <taxon>Mycenaceae</taxon>
        <taxon>Mycena</taxon>
    </lineage>
</organism>
<evidence type="ECO:0000313" key="2">
    <source>
        <dbReference type="Proteomes" id="UP001215598"/>
    </source>
</evidence>
<protein>
    <submittedName>
        <fullName evidence="1">Uncharacterized protein</fullName>
    </submittedName>
</protein>
<reference evidence="1" key="1">
    <citation type="submission" date="2023-03" db="EMBL/GenBank/DDBJ databases">
        <title>Massive genome expansion in bonnet fungi (Mycena s.s.) driven by repeated elements and novel gene families across ecological guilds.</title>
        <authorList>
            <consortium name="Lawrence Berkeley National Laboratory"/>
            <person name="Harder C.B."/>
            <person name="Miyauchi S."/>
            <person name="Viragh M."/>
            <person name="Kuo A."/>
            <person name="Thoen E."/>
            <person name="Andreopoulos B."/>
            <person name="Lu D."/>
            <person name="Skrede I."/>
            <person name="Drula E."/>
            <person name="Henrissat B."/>
            <person name="Morin E."/>
            <person name="Kohler A."/>
            <person name="Barry K."/>
            <person name="LaButti K."/>
            <person name="Morin E."/>
            <person name="Salamov A."/>
            <person name="Lipzen A."/>
            <person name="Mereny Z."/>
            <person name="Hegedus B."/>
            <person name="Baldrian P."/>
            <person name="Stursova M."/>
            <person name="Weitz H."/>
            <person name="Taylor A."/>
            <person name="Grigoriev I.V."/>
            <person name="Nagy L.G."/>
            <person name="Martin F."/>
            <person name="Kauserud H."/>
        </authorList>
    </citation>
    <scope>NUCLEOTIDE SEQUENCE</scope>
    <source>
        <strain evidence="1">CBHHK182m</strain>
    </source>
</reference>
<keyword evidence="2" id="KW-1185">Reference proteome</keyword>
<gene>
    <name evidence="1" type="ORF">B0H16DRAFT_58887</name>
</gene>
<dbReference type="EMBL" id="JARKIB010000104">
    <property type="protein sequence ID" value="KAJ7740118.1"/>
    <property type="molecule type" value="Genomic_DNA"/>
</dbReference>
<sequence length="165" mass="18041">MRRRHRGECSAPNALILAFMGSWRTSSNAPSSSFSFTASSPSSASRSDSHPYLYWIVYGTIRSPLTALLDGDVGCVGGIAAGLGSSRTRYNIPSQLFWMTASGVSRHRGECLQFWVQLATLLFPLQSPSIPPGIISPPFMVRFGVWCSIPAVYCIVWCEKSAFPQ</sequence>
<accession>A0AAD7IET8</accession>